<evidence type="ECO:0000313" key="4">
    <source>
        <dbReference type="Proteomes" id="UP000230407"/>
    </source>
</evidence>
<gene>
    <name evidence="3" type="ORF">CUT44_31545</name>
</gene>
<feature type="compositionally biased region" description="Pro residues" evidence="1">
    <location>
        <begin position="8"/>
        <end position="18"/>
    </location>
</feature>
<accession>A0A2M8LP99</accession>
<keyword evidence="2" id="KW-0472">Membrane</keyword>
<keyword evidence="4" id="KW-1185">Reference proteome</keyword>
<organism evidence="3 4">
    <name type="scientific">Streptomyces carminius</name>
    <dbReference type="NCBI Taxonomy" id="2665496"/>
    <lineage>
        <taxon>Bacteria</taxon>
        <taxon>Bacillati</taxon>
        <taxon>Actinomycetota</taxon>
        <taxon>Actinomycetes</taxon>
        <taxon>Kitasatosporales</taxon>
        <taxon>Streptomycetaceae</taxon>
        <taxon>Streptomyces</taxon>
    </lineage>
</organism>
<feature type="transmembrane region" description="Helical" evidence="2">
    <location>
        <begin position="28"/>
        <end position="47"/>
    </location>
</feature>
<evidence type="ECO:0000256" key="1">
    <source>
        <dbReference type="SAM" id="MobiDB-lite"/>
    </source>
</evidence>
<protein>
    <recommendedName>
        <fullName evidence="5">Sugar kinase</fullName>
    </recommendedName>
</protein>
<sequence>MTATVPPSASPPAVPPPERPPHRPRHRLLTAIVVVLLIAIPAGYLVLSAAQSRDSGQDKQRDAAAPGLMWRWPSKVERRVYELPLPGDTTYMAHYEHNSWQRSSFYVQFRTSPEGLDTFLTEAGGDPAGLAAGRPGVSDRHADVVGWDFDVPGHRYAGTRIDRPGERPDLQITVDVTSEDRPQVHVVSTIEF</sequence>
<dbReference type="AlphaFoldDB" id="A0A2M8LP99"/>
<keyword evidence="2" id="KW-1133">Transmembrane helix</keyword>
<dbReference type="RefSeq" id="WP_100205422.1">
    <property type="nucleotide sequence ID" value="NZ_PGGW01000071.1"/>
</dbReference>
<evidence type="ECO:0000256" key="2">
    <source>
        <dbReference type="SAM" id="Phobius"/>
    </source>
</evidence>
<keyword evidence="2" id="KW-0812">Transmembrane</keyword>
<proteinExistence type="predicted"/>
<reference evidence="3 4" key="1">
    <citation type="submission" date="2017-11" db="EMBL/GenBank/DDBJ databases">
        <title>Streptomyces carmine sp. nov., a novel actinomycete isolated from Sophora alopecuroides in Xinjiang, China.</title>
        <authorList>
            <person name="Wang Y."/>
            <person name="Luo X."/>
            <person name="Wan C."/>
            <person name="Zhang L."/>
        </authorList>
    </citation>
    <scope>NUCLEOTIDE SEQUENCE [LARGE SCALE GENOMIC DNA]</scope>
    <source>
        <strain evidence="3 4">TRM SA0054</strain>
    </source>
</reference>
<evidence type="ECO:0000313" key="3">
    <source>
        <dbReference type="EMBL" id="PJE93752.1"/>
    </source>
</evidence>
<dbReference type="EMBL" id="PGGW01000071">
    <property type="protein sequence ID" value="PJE93752.1"/>
    <property type="molecule type" value="Genomic_DNA"/>
</dbReference>
<evidence type="ECO:0008006" key="5">
    <source>
        <dbReference type="Google" id="ProtNLM"/>
    </source>
</evidence>
<feature type="region of interest" description="Disordered" evidence="1">
    <location>
        <begin position="1"/>
        <end position="23"/>
    </location>
</feature>
<dbReference type="Proteomes" id="UP000230407">
    <property type="component" value="Unassembled WGS sequence"/>
</dbReference>
<comment type="caution">
    <text evidence="3">The sequence shown here is derived from an EMBL/GenBank/DDBJ whole genome shotgun (WGS) entry which is preliminary data.</text>
</comment>
<name>A0A2M8LP99_9ACTN</name>